<comment type="similarity">
    <text evidence="1">Belongs to the membrane fusion protein (MFP) (TC 8.A.1) family.</text>
</comment>
<dbReference type="Pfam" id="PF25973">
    <property type="entry name" value="BSH_CzcB"/>
    <property type="match status" value="1"/>
</dbReference>
<dbReference type="Gene3D" id="1.10.287.470">
    <property type="entry name" value="Helix hairpin bin"/>
    <property type="match status" value="1"/>
</dbReference>
<evidence type="ECO:0000259" key="4">
    <source>
        <dbReference type="Pfam" id="PF25973"/>
    </source>
</evidence>
<keyword evidence="7" id="KW-1185">Reference proteome</keyword>
<gene>
    <name evidence="5" type="ORF">NM686_003945</name>
    <name evidence="6" type="ORF">NM686_011635</name>
</gene>
<dbReference type="Gene3D" id="2.40.50.100">
    <property type="match status" value="1"/>
</dbReference>
<proteinExistence type="inferred from homology"/>
<protein>
    <submittedName>
        <fullName evidence="5">Efflux RND transporter periplasmic adaptor subunit</fullName>
    </submittedName>
</protein>
<dbReference type="InterPro" id="IPR058627">
    <property type="entry name" value="MdtA-like_C"/>
</dbReference>
<name>A0ABY7GR57_9GAMM</name>
<dbReference type="EMBL" id="CP113517">
    <property type="protein sequence ID" value="WAR47050.1"/>
    <property type="molecule type" value="Genomic_DNA"/>
</dbReference>
<feature type="domain" description="CzcB-like barrel-sandwich hybrid" evidence="4">
    <location>
        <begin position="6"/>
        <end position="144"/>
    </location>
</feature>
<evidence type="ECO:0000259" key="3">
    <source>
        <dbReference type="Pfam" id="PF25967"/>
    </source>
</evidence>
<evidence type="ECO:0000259" key="2">
    <source>
        <dbReference type="Pfam" id="PF25954"/>
    </source>
</evidence>
<accession>A0ABY7GR57</accession>
<dbReference type="InterPro" id="IPR058647">
    <property type="entry name" value="BSH_CzcB-like"/>
</dbReference>
<dbReference type="PANTHER" id="PTHR30469:SF15">
    <property type="entry name" value="HLYD FAMILY OF SECRETION PROTEINS"/>
    <property type="match status" value="1"/>
</dbReference>
<dbReference type="InterPro" id="IPR058792">
    <property type="entry name" value="Beta-barrel_RND_2"/>
</dbReference>
<dbReference type="Proteomes" id="UP001162780">
    <property type="component" value="Chromosome"/>
</dbReference>
<evidence type="ECO:0000256" key="1">
    <source>
        <dbReference type="ARBA" id="ARBA00009477"/>
    </source>
</evidence>
<dbReference type="InterPro" id="IPR006143">
    <property type="entry name" value="RND_pump_MFP"/>
</dbReference>
<evidence type="ECO:0000313" key="5">
    <source>
        <dbReference type="EMBL" id="WAR47001.1"/>
    </source>
</evidence>
<dbReference type="EMBL" id="CP113517">
    <property type="protein sequence ID" value="WAR47001.1"/>
    <property type="molecule type" value="Genomic_DNA"/>
</dbReference>
<dbReference type="PANTHER" id="PTHR30469">
    <property type="entry name" value="MULTIDRUG RESISTANCE PROTEIN MDTA"/>
    <property type="match status" value="1"/>
</dbReference>
<dbReference type="RefSeq" id="WP_255188568.1">
    <property type="nucleotide sequence ID" value="NZ_CP113517.1"/>
</dbReference>
<dbReference type="Gene3D" id="2.40.420.20">
    <property type="match status" value="1"/>
</dbReference>
<feature type="domain" description="CusB-like beta-barrel" evidence="2">
    <location>
        <begin position="154"/>
        <end position="217"/>
    </location>
</feature>
<organism evidence="5 7">
    <name type="scientific">Methylomonas rapida</name>
    <dbReference type="NCBI Taxonomy" id="2963939"/>
    <lineage>
        <taxon>Bacteria</taxon>
        <taxon>Pseudomonadati</taxon>
        <taxon>Pseudomonadota</taxon>
        <taxon>Gammaproteobacteria</taxon>
        <taxon>Methylococcales</taxon>
        <taxon>Methylococcaceae</taxon>
        <taxon>Methylomonas</taxon>
    </lineage>
</organism>
<dbReference type="Pfam" id="PF25954">
    <property type="entry name" value="Beta-barrel_RND_2"/>
    <property type="match status" value="1"/>
</dbReference>
<evidence type="ECO:0000313" key="6">
    <source>
        <dbReference type="EMBL" id="WAR47050.1"/>
    </source>
</evidence>
<feature type="domain" description="Multidrug resistance protein MdtA-like C-terminal permuted SH3" evidence="3">
    <location>
        <begin position="229"/>
        <end position="286"/>
    </location>
</feature>
<dbReference type="Gene3D" id="2.40.30.170">
    <property type="match status" value="1"/>
</dbReference>
<reference evidence="5" key="1">
    <citation type="submission" date="2022-11" db="EMBL/GenBank/DDBJ databases">
        <title>Methylomonas rapida sp. nov., Carotenoid-Producing Obligate Methanotrophs with High Growth Characteristics and Biotechnological Potential.</title>
        <authorList>
            <person name="Tikhonova E.N."/>
            <person name="Suleimanov R.Z."/>
            <person name="Miroshnikov K."/>
            <person name="Oshkin I.Y."/>
            <person name="Belova S.E."/>
            <person name="Danilova O.V."/>
            <person name="Ashikhmin A."/>
            <person name="Konopkin A."/>
            <person name="But S.Y."/>
            <person name="Khmelenina V.N."/>
            <person name="Kuznetsov N."/>
            <person name="Pimenov N.V."/>
            <person name="Dedysh S.N."/>
        </authorList>
    </citation>
    <scope>NUCLEOTIDE SEQUENCE</scope>
    <source>
        <strain evidence="5">MP1</strain>
    </source>
</reference>
<sequence>MRSRTVANLSPKLSARVLEVNVRPGDSVKQGDVLARLDDRELRAAHEAATAALAAAQARAAQATADEKRAAALYDKQAATQQDYDAALAQAKAARALVGQAAGAARQAQVLLGDNSLRAPFDGVISERLKEPGDMAMPSETVVTLYQAQALRFEAAIASQCAASVSRGMTATVRLDALAPTLSAQVDEIAPDIDPHTHTRLLKLSLPAAAGVRHGQFGWLELSCQAERQALLIPLGAVLQYGQLQAVKVVEDGRLHTRHIRTGKRYGDQIEVLSGLRDGETLLADGGLAL</sequence>
<dbReference type="NCBIfam" id="TIGR01730">
    <property type="entry name" value="RND_mfp"/>
    <property type="match status" value="1"/>
</dbReference>
<evidence type="ECO:0000313" key="7">
    <source>
        <dbReference type="Proteomes" id="UP001162780"/>
    </source>
</evidence>
<dbReference type="Pfam" id="PF25967">
    <property type="entry name" value="RND-MFP_C"/>
    <property type="match status" value="1"/>
</dbReference>
<dbReference type="SUPFAM" id="SSF111369">
    <property type="entry name" value="HlyD-like secretion proteins"/>
    <property type="match status" value="1"/>
</dbReference>